<evidence type="ECO:0008006" key="3">
    <source>
        <dbReference type="Google" id="ProtNLM"/>
    </source>
</evidence>
<protein>
    <recommendedName>
        <fullName evidence="3">Tetratricopeptide repeat protein</fullName>
    </recommendedName>
</protein>
<evidence type="ECO:0000313" key="1">
    <source>
        <dbReference type="EMBL" id="MBL7526042.1"/>
    </source>
</evidence>
<dbReference type="Proteomes" id="UP000809910">
    <property type="component" value="Unassembled WGS sequence"/>
</dbReference>
<dbReference type="EMBL" id="JADWVN010000008">
    <property type="protein sequence ID" value="MBL7526042.1"/>
    <property type="molecule type" value="Genomic_DNA"/>
</dbReference>
<gene>
    <name evidence="1" type="ORF">I5282_05585</name>
</gene>
<reference evidence="1 2" key="1">
    <citation type="submission" date="2020-12" db="EMBL/GenBank/DDBJ databases">
        <title>WGS of Legionella: environmental sample.</title>
        <authorList>
            <person name="Cristino S."/>
            <person name="Girolamini L."/>
            <person name="Salaris S."/>
            <person name="Pascale M.R."/>
            <person name="Mazzotta M."/>
            <person name="Orsini M."/>
            <person name="Grottola A."/>
        </authorList>
    </citation>
    <scope>NUCLEOTIDE SEQUENCE [LARGE SCALE GENOMIC DNA]</scope>
    <source>
        <strain evidence="1 2">30cs62</strain>
    </source>
</reference>
<dbReference type="RefSeq" id="WP_203111053.1">
    <property type="nucleotide sequence ID" value="NZ_JADOBG010000021.1"/>
</dbReference>
<comment type="caution">
    <text evidence="1">The sequence shown here is derived from an EMBL/GenBank/DDBJ whole genome shotgun (WGS) entry which is preliminary data.</text>
</comment>
<organism evidence="1 2">
    <name type="scientific">Legionella bononiensis</name>
    <dbReference type="NCBI Taxonomy" id="2793102"/>
    <lineage>
        <taxon>Bacteria</taxon>
        <taxon>Pseudomonadati</taxon>
        <taxon>Pseudomonadota</taxon>
        <taxon>Gammaproteobacteria</taxon>
        <taxon>Legionellales</taxon>
        <taxon>Legionellaceae</taxon>
        <taxon>Legionella</taxon>
    </lineage>
</organism>
<proteinExistence type="predicted"/>
<keyword evidence="2" id="KW-1185">Reference proteome</keyword>
<accession>A0ABS1W9K2</accession>
<evidence type="ECO:0000313" key="2">
    <source>
        <dbReference type="Proteomes" id="UP000809910"/>
    </source>
</evidence>
<sequence length="678" mass="80317">MLRIKLGSHTIRRYKERGIVYRPDFIIYDIDEAEYRRFWEQIKKHPKGQLYTDGIQVFRVSWLQSLFQSLKGWLGFENHCQANKVEMTLAKIAYQGYLKGFHAPNQFKFDPPIISDRFESLLNEPRENRNSTELQQLLMSYYITHSDQITHWGSPVHLAFPFGQTLLSEELYQFIPSIDAQDDSVILSAIDGLHYRFKRLELRECMKNSHFAELYATYLVGQEQYLEALNWHEEIKNQFVEEYIDFYLPRKHSLFNALKYAIELIETLFQSPRIEDKNKSVAYIKKHMSTSEQLTHLEPDSELRKFVAQSYLQDAKKEKSKFPLTKLLFGTNFITLLAQAVRLAPDILDQDHSMQDIVLKEEWITYLFNEAIKDRDFKEATSLFESHTNIKFDKNNLNVLKSYYLTKLAENQETIREELEHMNFPTAEDAAKQNIYLAQQIARISPQDNPLIPVTIDYAGTLIDIDKKMFPDVKEASLEQLNEAQKVLDSCNLSKNVPQYKQRYNELLLRKIECIIEKIRVPIDFNDSLSVRKEFVPQIKPWLDLLHQNLSSFITLNEQKPGKDIRAVLGKIYYIKGDLIHFYTRNRQEALPYFKKAAEVMSENPYYRLRYYELAEDERRHDVRDEIENMAYLNTTKYTMWMEERWNETRFMSEGFDIHDIEPVDNDVLSRLSRIFGS</sequence>
<name>A0ABS1W9K2_9GAMM</name>